<sequence length="490" mass="53140">MNASELLLQNIDEHQVVRVDGGPAWVAKLVEQVQHYYPEHLHCHGELELQGLQSALAEYLAVEPSASLILQALKTRLATGKKLLITVQCDSVDAQALTYLLGLPSICDEQGVAVIIVLVSTPQLVSVLKSHSALAAKLDGYYQEHFDSAVSVGFSVKQKVLAGLIVLGIGAATWYGIGDDFTAETPVATATDRAVSPENGVVEVSGDAAVDLPAVNKAVDAGLDVDETAEVIAEITEPAPVVKTQDSSPLRVITPEEIDADPALVADLIAVVKQAKSGLNTDTETVEGHSASVVNADKPYEMEETASLAAASSARTSESVIAKQALVGRDILKVVSTTSGKPSSHPPLLESTSSEARANTVTALNNEEEVRKVFGRWHQAWQSQNWDLYIDSYIQNMAPYGVDLPVDEWRRFRKQRLLSPEWIKLTLGTPTFTRLNSHWYRVEFYQRFEKPGYADETTKRLELQLTAEGWKIASEAANGTVVLKRPGPAL</sequence>
<feature type="domain" description="Cds6 C-terminal" evidence="1">
    <location>
        <begin position="373"/>
        <end position="475"/>
    </location>
</feature>
<dbReference type="EMBL" id="JBBMRA010000001">
    <property type="protein sequence ID" value="MEM5535127.1"/>
    <property type="molecule type" value="Genomic_DNA"/>
</dbReference>
<evidence type="ECO:0000259" key="1">
    <source>
        <dbReference type="Pfam" id="PF24125"/>
    </source>
</evidence>
<proteinExistence type="predicted"/>
<dbReference type="Proteomes" id="UP001449225">
    <property type="component" value="Unassembled WGS sequence"/>
</dbReference>
<reference evidence="2 3" key="1">
    <citation type="submission" date="2024-03" db="EMBL/GenBank/DDBJ databases">
        <title>Community enrichment and isolation of bacterial strains for fucoidan degradation.</title>
        <authorList>
            <person name="Sichert A."/>
        </authorList>
    </citation>
    <scope>NUCLEOTIDE SEQUENCE [LARGE SCALE GENOMIC DNA]</scope>
    <source>
        <strain evidence="2 3">AS76</strain>
    </source>
</reference>
<organism evidence="2 3">
    <name type="scientific">Neptuniibacter pectenicola</name>
    <dbReference type="NCBI Taxonomy" id="1806669"/>
    <lineage>
        <taxon>Bacteria</taxon>
        <taxon>Pseudomonadati</taxon>
        <taxon>Pseudomonadota</taxon>
        <taxon>Gammaproteobacteria</taxon>
        <taxon>Oceanospirillales</taxon>
        <taxon>Oceanospirillaceae</taxon>
        <taxon>Neptuniibacter</taxon>
    </lineage>
</organism>
<keyword evidence="3" id="KW-1185">Reference proteome</keyword>
<evidence type="ECO:0000313" key="3">
    <source>
        <dbReference type="Proteomes" id="UP001449225"/>
    </source>
</evidence>
<evidence type="ECO:0000313" key="2">
    <source>
        <dbReference type="EMBL" id="MEM5535127.1"/>
    </source>
</evidence>
<dbReference type="SUPFAM" id="SSF54427">
    <property type="entry name" value="NTF2-like"/>
    <property type="match status" value="1"/>
</dbReference>
<dbReference type="RefSeq" id="WP_342853532.1">
    <property type="nucleotide sequence ID" value="NZ_JBBMRA010000001.1"/>
</dbReference>
<protein>
    <recommendedName>
        <fullName evidence="1">Cds6 C-terminal domain-containing protein</fullName>
    </recommendedName>
</protein>
<dbReference type="Pfam" id="PF24125">
    <property type="entry name" value="Cds6_C"/>
    <property type="match status" value="1"/>
</dbReference>
<comment type="caution">
    <text evidence="2">The sequence shown here is derived from an EMBL/GenBank/DDBJ whole genome shotgun (WGS) entry which is preliminary data.</text>
</comment>
<dbReference type="InterPro" id="IPR032710">
    <property type="entry name" value="NTF2-like_dom_sf"/>
</dbReference>
<gene>
    <name evidence="2" type="ORF">WNY58_01865</name>
</gene>
<accession>A0ABU9TN32</accession>
<dbReference type="InterPro" id="IPR056203">
    <property type="entry name" value="Cds6_C"/>
</dbReference>
<name>A0ABU9TN32_9GAMM</name>